<dbReference type="EMBL" id="BARV01006447">
    <property type="protein sequence ID" value="GAI13009.1"/>
    <property type="molecule type" value="Genomic_DNA"/>
</dbReference>
<dbReference type="PANTHER" id="PTHR43725:SF53">
    <property type="entry name" value="UDP-ARABINOSE 4-EPIMERASE 1"/>
    <property type="match status" value="1"/>
</dbReference>
<feature type="non-terminal residue" evidence="3">
    <location>
        <position position="95"/>
    </location>
</feature>
<dbReference type="AlphaFoldDB" id="X1N344"/>
<evidence type="ECO:0000256" key="1">
    <source>
        <dbReference type="ARBA" id="ARBA00007637"/>
    </source>
</evidence>
<dbReference type="InterPro" id="IPR036291">
    <property type="entry name" value="NAD(P)-bd_dom_sf"/>
</dbReference>
<organism evidence="3">
    <name type="scientific">marine sediment metagenome</name>
    <dbReference type="NCBI Taxonomy" id="412755"/>
    <lineage>
        <taxon>unclassified sequences</taxon>
        <taxon>metagenomes</taxon>
        <taxon>ecological metagenomes</taxon>
    </lineage>
</organism>
<dbReference type="Pfam" id="PF01370">
    <property type="entry name" value="Epimerase"/>
    <property type="match status" value="1"/>
</dbReference>
<evidence type="ECO:0000313" key="3">
    <source>
        <dbReference type="EMBL" id="GAI13009.1"/>
    </source>
</evidence>
<feature type="domain" description="NAD-dependent epimerase/dehydratase" evidence="2">
    <location>
        <begin position="5"/>
        <end position="95"/>
    </location>
</feature>
<name>X1N344_9ZZZZ</name>
<gene>
    <name evidence="3" type="ORF">S06H3_13207</name>
</gene>
<sequence length="95" mass="10549">MDKYLVTGGAGFIGSNIAEELVKRGYSVKIIDNFSTGKRENIFSFLDKIELVEGDIRDYDACRRALEGVDFVLHQAALPSVPRSIEDPLLTTDIN</sequence>
<comment type="caution">
    <text evidence="3">The sequence shown here is derived from an EMBL/GenBank/DDBJ whole genome shotgun (WGS) entry which is preliminary data.</text>
</comment>
<evidence type="ECO:0000259" key="2">
    <source>
        <dbReference type="Pfam" id="PF01370"/>
    </source>
</evidence>
<dbReference type="InterPro" id="IPR001509">
    <property type="entry name" value="Epimerase_deHydtase"/>
</dbReference>
<comment type="similarity">
    <text evidence="1">Belongs to the NAD(P)-dependent epimerase/dehydratase family.</text>
</comment>
<dbReference type="SUPFAM" id="SSF51735">
    <property type="entry name" value="NAD(P)-binding Rossmann-fold domains"/>
    <property type="match status" value="1"/>
</dbReference>
<protein>
    <recommendedName>
        <fullName evidence="2">NAD-dependent epimerase/dehydratase domain-containing protein</fullName>
    </recommendedName>
</protein>
<dbReference type="Gene3D" id="3.40.50.720">
    <property type="entry name" value="NAD(P)-binding Rossmann-like Domain"/>
    <property type="match status" value="1"/>
</dbReference>
<dbReference type="PANTHER" id="PTHR43725">
    <property type="entry name" value="UDP-GLUCOSE 4-EPIMERASE"/>
    <property type="match status" value="1"/>
</dbReference>
<proteinExistence type="inferred from homology"/>
<accession>X1N344</accession>
<reference evidence="3" key="1">
    <citation type="journal article" date="2014" name="Front. Microbiol.">
        <title>High frequency of phylogenetically diverse reductive dehalogenase-homologous genes in deep subseafloor sedimentary metagenomes.</title>
        <authorList>
            <person name="Kawai M."/>
            <person name="Futagami T."/>
            <person name="Toyoda A."/>
            <person name="Takaki Y."/>
            <person name="Nishi S."/>
            <person name="Hori S."/>
            <person name="Arai W."/>
            <person name="Tsubouchi T."/>
            <person name="Morono Y."/>
            <person name="Uchiyama I."/>
            <person name="Ito T."/>
            <person name="Fujiyama A."/>
            <person name="Inagaki F."/>
            <person name="Takami H."/>
        </authorList>
    </citation>
    <scope>NUCLEOTIDE SEQUENCE</scope>
    <source>
        <strain evidence="3">Expedition CK06-06</strain>
    </source>
</reference>